<dbReference type="PANTHER" id="PTHR48028:SF4">
    <property type="entry name" value="SC35-LIKE SPLICING FACTOR"/>
    <property type="match status" value="1"/>
</dbReference>
<sequence>MSHFGRSGPPDITDTYSLLVLNITFRTTADDLFPLFDKYGKVVDIFIPRDRRTGDSRGFAFVRYKYADEAQKAVDRLDGRVVDGREITVQFAKYGPNAERIQKGRIIESFPRSKHRSRSRSPRRSSALSDTEMITEIEIIEGGVAVEAGIGTNVTDTVGGIEITVDEVEAEVPVLITPEAVAEADMMIIAGVLVDRASPAQHSPSPGRSLSPRKNSPLRGESSDGRSRGERSPSPRSASPRGGHGDTRSYSPGNSDVDNVDIVAVDAGCKW</sequence>
<dbReference type="InterPro" id="IPR000504">
    <property type="entry name" value="RRM_dom"/>
</dbReference>
<proteinExistence type="predicted"/>
<evidence type="ECO:0000313" key="10">
    <source>
        <dbReference type="EMBL" id="KAK9174897.1"/>
    </source>
</evidence>
<dbReference type="SMART" id="SM00361">
    <property type="entry name" value="RRM_1"/>
    <property type="match status" value="1"/>
</dbReference>
<dbReference type="SMART" id="SM00360">
    <property type="entry name" value="RRM"/>
    <property type="match status" value="1"/>
</dbReference>
<dbReference type="GO" id="GO:0006397">
    <property type="term" value="P:mRNA processing"/>
    <property type="evidence" value="ECO:0007669"/>
    <property type="project" value="UniProtKB-KW"/>
</dbReference>
<comment type="subcellular location">
    <subcellularLocation>
        <location evidence="1">Nucleus</location>
    </subcellularLocation>
</comment>
<evidence type="ECO:0000256" key="3">
    <source>
        <dbReference type="ARBA" id="ARBA00022664"/>
    </source>
</evidence>
<dbReference type="GO" id="GO:0005634">
    <property type="term" value="C:nucleus"/>
    <property type="evidence" value="ECO:0007669"/>
    <property type="project" value="UniProtKB-SubCell"/>
</dbReference>
<protein>
    <recommendedName>
        <fullName evidence="9">RRM domain-containing protein</fullName>
    </recommendedName>
</protein>
<dbReference type="AlphaFoldDB" id="A0AAP0LIY0"/>
<evidence type="ECO:0000256" key="8">
    <source>
        <dbReference type="SAM" id="MobiDB-lite"/>
    </source>
</evidence>
<feature type="compositionally biased region" description="Basic residues" evidence="8">
    <location>
        <begin position="112"/>
        <end position="123"/>
    </location>
</feature>
<keyword evidence="4 7" id="KW-0694">RNA-binding</keyword>
<feature type="region of interest" description="Disordered" evidence="8">
    <location>
        <begin position="109"/>
        <end position="129"/>
    </location>
</feature>
<dbReference type="Gene3D" id="3.30.70.330">
    <property type="match status" value="1"/>
</dbReference>
<feature type="domain" description="RRM" evidence="9">
    <location>
        <begin position="16"/>
        <end position="94"/>
    </location>
</feature>
<dbReference type="SUPFAM" id="SSF54928">
    <property type="entry name" value="RNA-binding domain, RBD"/>
    <property type="match status" value="1"/>
</dbReference>
<dbReference type="InterPro" id="IPR035979">
    <property type="entry name" value="RBD_domain_sf"/>
</dbReference>
<dbReference type="PANTHER" id="PTHR48028">
    <property type="entry name" value="GLYCINE-RICH RNA-BINDING PROTEIN RZ1A"/>
    <property type="match status" value="1"/>
</dbReference>
<reference evidence="10 11" key="1">
    <citation type="submission" date="2024-05" db="EMBL/GenBank/DDBJ databases">
        <title>Haplotype-resolved chromosome-level genome assembly of Huyou (Citrus changshanensis).</title>
        <authorList>
            <person name="Miao C."/>
            <person name="Chen W."/>
            <person name="Wu Y."/>
            <person name="Wang L."/>
            <person name="Zhao S."/>
            <person name="Grierson D."/>
            <person name="Xu C."/>
            <person name="Chen K."/>
        </authorList>
    </citation>
    <scope>NUCLEOTIDE SEQUENCE [LARGE SCALE GENOMIC DNA]</scope>
    <source>
        <strain evidence="10">01-14</strain>
        <tissue evidence="10">Leaf</tissue>
    </source>
</reference>
<evidence type="ECO:0000256" key="6">
    <source>
        <dbReference type="ARBA" id="ARBA00023242"/>
    </source>
</evidence>
<dbReference type="InterPro" id="IPR012677">
    <property type="entry name" value="Nucleotide-bd_a/b_plait_sf"/>
</dbReference>
<dbReference type="Proteomes" id="UP001428341">
    <property type="component" value="Unassembled WGS sequence"/>
</dbReference>
<dbReference type="InterPro" id="IPR051106">
    <property type="entry name" value="RNA-bind/splicing_reg"/>
</dbReference>
<dbReference type="InterPro" id="IPR003954">
    <property type="entry name" value="RRM_euk-type"/>
</dbReference>
<evidence type="ECO:0000256" key="2">
    <source>
        <dbReference type="ARBA" id="ARBA00022553"/>
    </source>
</evidence>
<evidence type="ECO:0000256" key="5">
    <source>
        <dbReference type="ARBA" id="ARBA00023187"/>
    </source>
</evidence>
<dbReference type="GO" id="GO:0003723">
    <property type="term" value="F:RNA binding"/>
    <property type="evidence" value="ECO:0007669"/>
    <property type="project" value="UniProtKB-UniRule"/>
</dbReference>
<keyword evidence="6" id="KW-0539">Nucleus</keyword>
<feature type="compositionally biased region" description="Low complexity" evidence="8">
    <location>
        <begin position="256"/>
        <end position="271"/>
    </location>
</feature>
<dbReference type="EMBL" id="JBCGBO010000025">
    <property type="protein sequence ID" value="KAK9174897.1"/>
    <property type="molecule type" value="Genomic_DNA"/>
</dbReference>
<evidence type="ECO:0000313" key="11">
    <source>
        <dbReference type="Proteomes" id="UP001428341"/>
    </source>
</evidence>
<keyword evidence="3" id="KW-0507">mRNA processing</keyword>
<dbReference type="FunFam" id="3.30.70.330:FF:000192">
    <property type="entry name" value="Serine/arginine-rich splicing factor SC35"/>
    <property type="match status" value="1"/>
</dbReference>
<feature type="compositionally biased region" description="Basic and acidic residues" evidence="8">
    <location>
        <begin position="221"/>
        <end position="233"/>
    </location>
</feature>
<comment type="caution">
    <text evidence="10">The sequence shown here is derived from an EMBL/GenBank/DDBJ whole genome shotgun (WGS) entry which is preliminary data.</text>
</comment>
<dbReference type="Pfam" id="PF00076">
    <property type="entry name" value="RRM_1"/>
    <property type="match status" value="1"/>
</dbReference>
<evidence type="ECO:0000259" key="9">
    <source>
        <dbReference type="PROSITE" id="PS50102"/>
    </source>
</evidence>
<evidence type="ECO:0000256" key="7">
    <source>
        <dbReference type="PROSITE-ProRule" id="PRU00176"/>
    </source>
</evidence>
<keyword evidence="5" id="KW-0508">mRNA splicing</keyword>
<accession>A0AAP0LIY0</accession>
<keyword evidence="2" id="KW-0597">Phosphoprotein</keyword>
<gene>
    <name evidence="10" type="ORF">WN944_026901</name>
</gene>
<dbReference type="GO" id="GO:0008380">
    <property type="term" value="P:RNA splicing"/>
    <property type="evidence" value="ECO:0007669"/>
    <property type="project" value="UniProtKB-KW"/>
</dbReference>
<organism evidence="10 11">
    <name type="scientific">Citrus x changshan-huyou</name>
    <dbReference type="NCBI Taxonomy" id="2935761"/>
    <lineage>
        <taxon>Eukaryota</taxon>
        <taxon>Viridiplantae</taxon>
        <taxon>Streptophyta</taxon>
        <taxon>Embryophyta</taxon>
        <taxon>Tracheophyta</taxon>
        <taxon>Spermatophyta</taxon>
        <taxon>Magnoliopsida</taxon>
        <taxon>eudicotyledons</taxon>
        <taxon>Gunneridae</taxon>
        <taxon>Pentapetalae</taxon>
        <taxon>rosids</taxon>
        <taxon>malvids</taxon>
        <taxon>Sapindales</taxon>
        <taxon>Rutaceae</taxon>
        <taxon>Aurantioideae</taxon>
        <taxon>Citrus</taxon>
    </lineage>
</organism>
<name>A0AAP0LIY0_9ROSI</name>
<evidence type="ECO:0000256" key="1">
    <source>
        <dbReference type="ARBA" id="ARBA00004123"/>
    </source>
</evidence>
<feature type="compositionally biased region" description="Polar residues" evidence="8">
    <location>
        <begin position="200"/>
        <end position="214"/>
    </location>
</feature>
<dbReference type="CDD" id="cd12311">
    <property type="entry name" value="RRM_SRSF2_SRSF8"/>
    <property type="match status" value="1"/>
</dbReference>
<dbReference type="PROSITE" id="PS50102">
    <property type="entry name" value="RRM"/>
    <property type="match status" value="1"/>
</dbReference>
<feature type="region of interest" description="Disordered" evidence="8">
    <location>
        <begin position="198"/>
        <end position="271"/>
    </location>
</feature>
<keyword evidence="11" id="KW-1185">Reference proteome</keyword>
<evidence type="ECO:0000256" key="4">
    <source>
        <dbReference type="ARBA" id="ARBA00022884"/>
    </source>
</evidence>